<feature type="compositionally biased region" description="Basic and acidic residues" evidence="10">
    <location>
        <begin position="907"/>
        <end position="918"/>
    </location>
</feature>
<feature type="compositionally biased region" description="Basic residues" evidence="10">
    <location>
        <begin position="402"/>
        <end position="414"/>
    </location>
</feature>
<feature type="compositionally biased region" description="Polar residues" evidence="10">
    <location>
        <begin position="142"/>
        <end position="151"/>
    </location>
</feature>
<feature type="compositionally biased region" description="Polar residues" evidence="10">
    <location>
        <begin position="446"/>
        <end position="472"/>
    </location>
</feature>
<evidence type="ECO:0000256" key="5">
    <source>
        <dbReference type="ARBA" id="ARBA00053516"/>
    </source>
</evidence>
<feature type="compositionally biased region" description="Basic and acidic residues" evidence="10">
    <location>
        <begin position="579"/>
        <end position="588"/>
    </location>
</feature>
<dbReference type="GO" id="GO:0051315">
    <property type="term" value="P:attachment of mitotic spindle microtubules to kinetochore"/>
    <property type="evidence" value="ECO:0007669"/>
    <property type="project" value="TreeGrafter"/>
</dbReference>
<feature type="compositionally biased region" description="Basic residues" evidence="10">
    <location>
        <begin position="179"/>
        <end position="191"/>
    </location>
</feature>
<feature type="compositionally biased region" description="Polar residues" evidence="10">
    <location>
        <begin position="1092"/>
        <end position="1108"/>
    </location>
</feature>
<protein>
    <recommendedName>
        <fullName evidence="7">Centromere protein C</fullName>
    </recommendedName>
    <alternativeName>
        <fullName evidence="8">Centromere autoantigen C</fullName>
    </alternativeName>
    <alternativeName>
        <fullName evidence="9">Centromere protein C 1</fullName>
    </alternativeName>
</protein>
<comment type="similarity">
    <text evidence="2">Belongs to the CENP-C/MIF2 family.</text>
</comment>
<feature type="compositionally biased region" description="Basic residues" evidence="10">
    <location>
        <begin position="282"/>
        <end position="292"/>
    </location>
</feature>
<feature type="compositionally biased region" description="Acidic residues" evidence="10">
    <location>
        <begin position="990"/>
        <end position="1001"/>
    </location>
</feature>
<feature type="compositionally biased region" description="Basic residues" evidence="10">
    <location>
        <begin position="1436"/>
        <end position="1453"/>
    </location>
</feature>
<dbReference type="Proteomes" id="UP001209878">
    <property type="component" value="Unassembled WGS sequence"/>
</dbReference>
<comment type="subcellular location">
    <subcellularLocation>
        <location evidence="1">Nucleus</location>
    </subcellularLocation>
</comment>
<comment type="subunit">
    <text evidence="6">Oligomer. Component of the CENPA-NAC complex, at least composed of CENPA, CENPC, CENPH, CENPM, CENPN, CENPT and CENPU. The CENPA-NAC complex interacts with the CENPA-CAD complex, composed of CENPI, CENPK, CENPL, CENPO, CENPP, CENPQ, CENPR and CENPS. Binds to DAXX. Interacts with DNMT3B. Interacts directly with CENPA. Identified in a centromere complex containing histones H2A, H2B and H4, and at least CENPA, CENPB, CENPC, CENPT, CENPN, HJURP, SUPT16H, SSRP1 and RSF1. Interacts with MEIKIN.</text>
</comment>
<dbReference type="GO" id="GO:0051382">
    <property type="term" value="P:kinetochore assembly"/>
    <property type="evidence" value="ECO:0007669"/>
    <property type="project" value="InterPro"/>
</dbReference>
<organism evidence="12 13">
    <name type="scientific">Ridgeia piscesae</name>
    <name type="common">Tubeworm</name>
    <dbReference type="NCBI Taxonomy" id="27915"/>
    <lineage>
        <taxon>Eukaryota</taxon>
        <taxon>Metazoa</taxon>
        <taxon>Spiralia</taxon>
        <taxon>Lophotrochozoa</taxon>
        <taxon>Annelida</taxon>
        <taxon>Polychaeta</taxon>
        <taxon>Sedentaria</taxon>
        <taxon>Canalipalpata</taxon>
        <taxon>Sabellida</taxon>
        <taxon>Siboglinidae</taxon>
        <taxon>Ridgeia</taxon>
    </lineage>
</organism>
<dbReference type="FunFam" id="2.60.120.10:FF:000033">
    <property type="entry name" value="Centromere protein C 1"/>
    <property type="match status" value="1"/>
</dbReference>
<comment type="function">
    <text evidence="5">Component of the CENPA-NAC (nucleosome-associated) complex, a complex that plays a central role in assembly of kinetochore proteins, mitotic progression and chromosome segregation. The CENPA-NAC complex recruits the CENPA-CAD (nucleosome distal) complex and may be involved in incorporation of newly synthesized CENPA into centromeres. CENPC recruits DNA methylation and DNMT3B to both centromeric and pericentromeric satellite repeats and regulates the histone code in these regions.</text>
</comment>
<keyword evidence="13" id="KW-1185">Reference proteome</keyword>
<gene>
    <name evidence="12" type="ORF">NP493_43g05085</name>
</gene>
<feature type="region of interest" description="Disordered" evidence="10">
    <location>
        <begin position="847"/>
        <end position="1158"/>
    </location>
</feature>
<dbReference type="GO" id="GO:0051455">
    <property type="term" value="P:spindle attachment to meiosis I kinetochore"/>
    <property type="evidence" value="ECO:0007669"/>
    <property type="project" value="TreeGrafter"/>
</dbReference>
<feature type="compositionally biased region" description="Acidic residues" evidence="10">
    <location>
        <begin position="653"/>
        <end position="668"/>
    </location>
</feature>
<dbReference type="InterPro" id="IPR011051">
    <property type="entry name" value="RmlC_Cupin_sf"/>
</dbReference>
<feature type="compositionally biased region" description="Polar residues" evidence="10">
    <location>
        <begin position="298"/>
        <end position="320"/>
    </location>
</feature>
<name>A0AAD9PBW6_RIDPI</name>
<evidence type="ECO:0000256" key="4">
    <source>
        <dbReference type="ARBA" id="ARBA00023242"/>
    </source>
</evidence>
<evidence type="ECO:0000256" key="2">
    <source>
        <dbReference type="ARBA" id="ARBA00010291"/>
    </source>
</evidence>
<feature type="region of interest" description="Disordered" evidence="10">
    <location>
        <begin position="1436"/>
        <end position="1466"/>
    </location>
</feature>
<feature type="domain" description="Mif2/CENP-C cupin" evidence="11">
    <location>
        <begin position="1521"/>
        <end position="1602"/>
    </location>
</feature>
<keyword evidence="4" id="KW-0539">Nucleus</keyword>
<feature type="compositionally biased region" description="Basic residues" evidence="10">
    <location>
        <begin position="1035"/>
        <end position="1062"/>
    </location>
</feature>
<dbReference type="Pfam" id="PF11699">
    <property type="entry name" value="CENP-C_C"/>
    <property type="match status" value="1"/>
</dbReference>
<evidence type="ECO:0000313" key="13">
    <source>
        <dbReference type="Proteomes" id="UP001209878"/>
    </source>
</evidence>
<dbReference type="GO" id="GO:0005634">
    <property type="term" value="C:nucleus"/>
    <property type="evidence" value="ECO:0007669"/>
    <property type="project" value="UniProtKB-SubCell"/>
</dbReference>
<evidence type="ECO:0000256" key="8">
    <source>
        <dbReference type="ARBA" id="ARBA00082151"/>
    </source>
</evidence>
<dbReference type="Gene3D" id="2.60.120.10">
    <property type="entry name" value="Jelly Rolls"/>
    <property type="match status" value="1"/>
</dbReference>
<evidence type="ECO:0000256" key="6">
    <source>
        <dbReference type="ARBA" id="ARBA00064952"/>
    </source>
</evidence>
<feature type="compositionally biased region" description="Polar residues" evidence="10">
    <location>
        <begin position="197"/>
        <end position="206"/>
    </location>
</feature>
<feature type="compositionally biased region" description="Polar residues" evidence="10">
    <location>
        <begin position="807"/>
        <end position="824"/>
    </location>
</feature>
<feature type="compositionally biased region" description="Polar residues" evidence="10">
    <location>
        <begin position="423"/>
        <end position="435"/>
    </location>
</feature>
<accession>A0AAD9PBW6</accession>
<keyword evidence="3" id="KW-0238">DNA-binding</keyword>
<proteinExistence type="inferred from homology"/>
<dbReference type="GO" id="GO:0019237">
    <property type="term" value="F:centromeric DNA binding"/>
    <property type="evidence" value="ECO:0007669"/>
    <property type="project" value="InterPro"/>
</dbReference>
<dbReference type="InterPro" id="IPR028386">
    <property type="entry name" value="CENP-C/Mif2/cnp3"/>
</dbReference>
<dbReference type="EMBL" id="JAODUO010000043">
    <property type="protein sequence ID" value="KAK2191898.1"/>
    <property type="molecule type" value="Genomic_DNA"/>
</dbReference>
<comment type="caution">
    <text evidence="12">The sequence shown here is derived from an EMBL/GenBank/DDBJ whole genome shotgun (WGS) entry which is preliminary data.</text>
</comment>
<evidence type="ECO:0000259" key="11">
    <source>
        <dbReference type="Pfam" id="PF11699"/>
    </source>
</evidence>
<sequence length="1605" mass="173320">MGNGHPPLHSMSPFVPSSVENSAPASAHDKNGAKQGGPNGAPLNYEGEVLGTITRVDSPKNSQAAKEDDQPCSALVNFRMKKRLRYSEAIRKSSETDGSDQAFAVPRQPGKGRRSTPTQLTSENGEALPTTTGGQGSQGSSDLGNNGTSVDSGAAPSEAESEQSEVSSGNNTRKESPTLRRRSSRRSKSIYRHSSSQDTEASQESGDMNGGRNDDSEVIPTEAKSALNNSPSKRRSTQQQSTRKSRSKQRESANQKMQSSTNIGSDVDSEVVPTDASSKTASPRKRSRRSTRKSNSSCPDSSSQETLGSQTNMNDSNTVDSGAAEAESLASEVSQTVDSPRKRSVTSKSSRKARRSFPDKSSQESQQSSDMNGDTNVGDETGSTEAESQTIAASRNVDSPRKRSVTSRSSRKARSSCPDKFSQESQQSSDMNGDTNVGDETDETGSTEAESQTIAASRNVDSPRKQQVTSRNSPRKSKSSCPENSSQEKQRPQQSTDVNSDSDESQNVDSPRKRSVASRNSQTSTSSCETGGGSEETDFDRSNSKKNTSSPNKSRHKMGNGVNKRVHVTQDQLTTVGIDTEHVSEARAGETAVVDSPAAPSQKHRSPSTSPRKQTSCPVPETQSETDEGVASDDNEDDAGGKIGGGVCSEVAMDTDDFLSDSTSETEEQWSVPPVGHLIGAGDELSQMTDHTMDRARPSDVGGHTVGADTHTECQADAADDDRISVTNGDDGGKNSADADGDSDASDVDDDKGQHSLYKTSSPLIIERHKRLHVVRVTSPTKEGAMRQDSSSDDVSRQHTSPAKAHLQTTNVTSDVNQDTNGFTSEEDFEIEEPCFRVFGNLKQSSADKYQGMGKQPQAKARNFTAKSQRSRAKPTVAKKAGKTKVSAIPSPGESEGEEGTSPRLQHGTEKHGKDARKQVSSKTCESPLETPNPPPVPKQKIQSMRRKIDLSRSVHSSPGGSPRNLSDTSVDATVKAPKKGDSTGKLDELAEEDGMSESDDSPPHRHPKVATKGKRLSAQRKNTDEDDKGETTGKRKTVKQGKKRKNPREKGKKQGGKSPKRGRIDPPKELSDDEHEESLDISLGSPRQVLSFENSTQDISLPGSNLSPIEGKRPVMLPGRSPSPPSAIEPSKTKRKTDTGSRRRKSSNPQKMFPATKKKTLALEENLLKPKQLARLKGAKQRRSIYGLTPVVKGLSVASVTPATGPKSILKKGSRYSTATPVHYADTTESAMTPYATSSQPSKNVKITVSCLQPCLVYSRVLCTAVSCLQPCLVYSRVLCTAVSCVQPCLVYSRVLCTAVSCLQPCLVYSRVLCTAVSCVQPCLVYSRVLCTAVSCVQPCLVYSRVLCTAVSCLQPCLVYSRVLSTAVSGLQPCLVYSLIPSPSDDEGGVRRSHRTRVLPLDWFRNERILYQPRKSGGFVVAGIVSPDIPEVKKEVRKQRRKVSPKTARSRRPTPTTPRNLSIHQPLPEDCNLVTSSLIPVINPVTEEEVSVECIKSCDAFNFCGPKGKAPTAADPLILCKALNQKAFSVGKLILRPLQEKGTHYVRHDTMAFIIKQGKLAVTIHNTTSVLETDAVFFVPQGNTYNLTNLRNEEAKVWFFQLKQ</sequence>
<feature type="compositionally biased region" description="Polar residues" evidence="10">
    <location>
        <begin position="115"/>
        <end position="124"/>
    </location>
</feature>
<feature type="compositionally biased region" description="Low complexity" evidence="10">
    <location>
        <begin position="152"/>
        <end position="168"/>
    </location>
</feature>
<feature type="compositionally biased region" description="Polar residues" evidence="10">
    <location>
        <begin position="381"/>
        <end position="397"/>
    </location>
</feature>
<evidence type="ECO:0000256" key="10">
    <source>
        <dbReference type="SAM" id="MobiDB-lite"/>
    </source>
</evidence>
<evidence type="ECO:0000256" key="7">
    <source>
        <dbReference type="ARBA" id="ARBA00068530"/>
    </source>
</evidence>
<feature type="compositionally biased region" description="Polar residues" evidence="10">
    <location>
        <begin position="607"/>
        <end position="623"/>
    </location>
</feature>
<feature type="compositionally biased region" description="Acidic residues" evidence="10">
    <location>
        <begin position="624"/>
        <end position="638"/>
    </location>
</feature>
<dbReference type="PANTHER" id="PTHR16684:SF11">
    <property type="entry name" value="CENTROMERE PROTEIN C"/>
    <property type="match status" value="1"/>
</dbReference>
<feature type="compositionally biased region" description="Acidic residues" evidence="10">
    <location>
        <begin position="739"/>
        <end position="750"/>
    </location>
</feature>
<feature type="region of interest" description="Disordered" evidence="10">
    <location>
        <begin position="89"/>
        <end position="828"/>
    </location>
</feature>
<feature type="compositionally biased region" description="Polar residues" evidence="10">
    <location>
        <begin position="254"/>
        <end position="264"/>
    </location>
</feature>
<dbReference type="SUPFAM" id="SSF51182">
    <property type="entry name" value="RmlC-like cupins"/>
    <property type="match status" value="1"/>
</dbReference>
<feature type="region of interest" description="Disordered" evidence="10">
    <location>
        <begin position="1"/>
        <end position="47"/>
    </location>
</feature>
<evidence type="ECO:0000256" key="9">
    <source>
        <dbReference type="ARBA" id="ARBA00083562"/>
    </source>
</evidence>
<evidence type="ECO:0000256" key="3">
    <source>
        <dbReference type="ARBA" id="ARBA00023125"/>
    </source>
</evidence>
<feature type="compositionally biased region" description="Basic and acidic residues" evidence="10">
    <location>
        <begin position="979"/>
        <end position="989"/>
    </location>
</feature>
<feature type="compositionally biased region" description="Polar residues" evidence="10">
    <location>
        <begin position="954"/>
        <end position="972"/>
    </location>
</feature>
<feature type="compositionally biased region" description="Basic residues" evidence="10">
    <location>
        <begin position="342"/>
        <end position="355"/>
    </location>
</feature>
<evidence type="ECO:0000313" key="12">
    <source>
        <dbReference type="EMBL" id="KAK2191898.1"/>
    </source>
</evidence>
<dbReference type="InterPro" id="IPR025974">
    <property type="entry name" value="Mif2/CENP-C_cupin"/>
</dbReference>
<dbReference type="PANTHER" id="PTHR16684">
    <property type="entry name" value="CENTROMERE PROTEIN C"/>
    <property type="match status" value="1"/>
</dbReference>
<feature type="compositionally biased region" description="Basic residues" evidence="10">
    <location>
        <begin position="1005"/>
        <end position="1019"/>
    </location>
</feature>
<dbReference type="InterPro" id="IPR014710">
    <property type="entry name" value="RmlC-like_jellyroll"/>
</dbReference>
<reference evidence="12" key="1">
    <citation type="journal article" date="2023" name="Mol. Biol. Evol.">
        <title>Third-Generation Sequencing Reveals the Adaptive Role of the Epigenome in Three Deep-Sea Polychaetes.</title>
        <authorList>
            <person name="Perez M."/>
            <person name="Aroh O."/>
            <person name="Sun Y."/>
            <person name="Lan Y."/>
            <person name="Juniper S.K."/>
            <person name="Young C.R."/>
            <person name="Angers B."/>
            <person name="Qian P.Y."/>
        </authorList>
    </citation>
    <scope>NUCLEOTIDE SEQUENCE</scope>
    <source>
        <strain evidence="12">R07B-5</strain>
    </source>
</reference>
<dbReference type="GO" id="GO:0000776">
    <property type="term" value="C:kinetochore"/>
    <property type="evidence" value="ECO:0007669"/>
    <property type="project" value="InterPro"/>
</dbReference>
<evidence type="ECO:0000256" key="1">
    <source>
        <dbReference type="ARBA" id="ARBA00004123"/>
    </source>
</evidence>
<feature type="compositionally biased region" description="Low complexity" evidence="10">
    <location>
        <begin position="321"/>
        <end position="334"/>
    </location>
</feature>